<accession>A0A834CDW0</accession>
<feature type="compositionally biased region" description="Low complexity" evidence="1">
    <location>
        <begin position="60"/>
        <end position="73"/>
    </location>
</feature>
<protein>
    <submittedName>
        <fullName evidence="2">Uncharacterized protein</fullName>
    </submittedName>
</protein>
<comment type="caution">
    <text evidence="2">The sequence shown here is derived from an EMBL/GenBank/DDBJ whole genome shotgun (WGS) entry which is preliminary data.</text>
</comment>
<dbReference type="EMBL" id="WKFB01000350">
    <property type="protein sequence ID" value="KAF6725964.1"/>
    <property type="molecule type" value="Genomic_DNA"/>
</dbReference>
<gene>
    <name evidence="2" type="ORF">FQA47_016823</name>
</gene>
<organism evidence="2 3">
    <name type="scientific">Oryzias melastigma</name>
    <name type="common">Marine medaka</name>
    <dbReference type="NCBI Taxonomy" id="30732"/>
    <lineage>
        <taxon>Eukaryota</taxon>
        <taxon>Metazoa</taxon>
        <taxon>Chordata</taxon>
        <taxon>Craniata</taxon>
        <taxon>Vertebrata</taxon>
        <taxon>Euteleostomi</taxon>
        <taxon>Actinopterygii</taxon>
        <taxon>Neopterygii</taxon>
        <taxon>Teleostei</taxon>
        <taxon>Neoteleostei</taxon>
        <taxon>Acanthomorphata</taxon>
        <taxon>Ovalentaria</taxon>
        <taxon>Atherinomorphae</taxon>
        <taxon>Beloniformes</taxon>
        <taxon>Adrianichthyidae</taxon>
        <taxon>Oryziinae</taxon>
        <taxon>Oryzias</taxon>
    </lineage>
</organism>
<evidence type="ECO:0000256" key="1">
    <source>
        <dbReference type="SAM" id="MobiDB-lite"/>
    </source>
</evidence>
<proteinExistence type="predicted"/>
<name>A0A834CDW0_ORYME</name>
<sequence length="73" mass="8182">MRGVREARRARDTHTHTHSPPFTELATLGWSGLATPPTRRRQHPSSWARALRDPHHKSTAAARLRGARGVAKE</sequence>
<feature type="region of interest" description="Disordered" evidence="1">
    <location>
        <begin position="1"/>
        <end position="73"/>
    </location>
</feature>
<dbReference type="AlphaFoldDB" id="A0A834CDW0"/>
<evidence type="ECO:0000313" key="2">
    <source>
        <dbReference type="EMBL" id="KAF6725964.1"/>
    </source>
</evidence>
<reference evidence="2" key="1">
    <citation type="journal article" name="BMC Genomics">
        <title>Long-read sequencing and de novo genome assembly of marine medaka (Oryzias melastigma).</title>
        <authorList>
            <person name="Liang P."/>
            <person name="Saqib H.S.A."/>
            <person name="Ni X."/>
            <person name="Shen Y."/>
        </authorList>
    </citation>
    <scope>NUCLEOTIDE SEQUENCE</scope>
    <source>
        <strain evidence="2">Bigg-433</strain>
    </source>
</reference>
<dbReference type="Proteomes" id="UP000646548">
    <property type="component" value="Unassembled WGS sequence"/>
</dbReference>
<feature type="compositionally biased region" description="Basic and acidic residues" evidence="1">
    <location>
        <begin position="1"/>
        <end position="15"/>
    </location>
</feature>
<evidence type="ECO:0000313" key="3">
    <source>
        <dbReference type="Proteomes" id="UP000646548"/>
    </source>
</evidence>